<dbReference type="EMBL" id="LJYG01000085">
    <property type="protein sequence ID" value="KRQ10164.1"/>
    <property type="molecule type" value="Genomic_DNA"/>
</dbReference>
<evidence type="ECO:0000313" key="2">
    <source>
        <dbReference type="EMBL" id="KRQ10164.1"/>
    </source>
</evidence>
<dbReference type="Proteomes" id="UP000051936">
    <property type="component" value="Unassembled WGS sequence"/>
</dbReference>
<keyword evidence="3" id="KW-1185">Reference proteome</keyword>
<feature type="region of interest" description="Disordered" evidence="1">
    <location>
        <begin position="1"/>
        <end position="28"/>
    </location>
</feature>
<proteinExistence type="predicted"/>
<name>A0A0R3DQT5_9BRAD</name>
<evidence type="ECO:0000313" key="3">
    <source>
        <dbReference type="Proteomes" id="UP000051936"/>
    </source>
</evidence>
<accession>A0A0R3DQT5</accession>
<comment type="caution">
    <text evidence="2">The sequence shown here is derived from an EMBL/GenBank/DDBJ whole genome shotgun (WGS) entry which is preliminary data.</text>
</comment>
<dbReference type="AlphaFoldDB" id="A0A0R3DQT5"/>
<organism evidence="2 3">
    <name type="scientific">Bradyrhizobium manausense</name>
    <dbReference type="NCBI Taxonomy" id="989370"/>
    <lineage>
        <taxon>Bacteria</taxon>
        <taxon>Pseudomonadati</taxon>
        <taxon>Pseudomonadota</taxon>
        <taxon>Alphaproteobacteria</taxon>
        <taxon>Hyphomicrobiales</taxon>
        <taxon>Nitrobacteraceae</taxon>
        <taxon>Bradyrhizobium</taxon>
    </lineage>
</organism>
<evidence type="ECO:0000256" key="1">
    <source>
        <dbReference type="SAM" id="MobiDB-lite"/>
    </source>
</evidence>
<protein>
    <submittedName>
        <fullName evidence="2">Uncharacterized protein</fullName>
    </submittedName>
</protein>
<sequence length="62" mass="6573">MISDGTAAVGSGGCPPIHAIARPTPHDDGDPIAIRVALTRALDQPLLPMIKQIEMHPILLRI</sequence>
<gene>
    <name evidence="2" type="ORF">AOQ71_19535</name>
</gene>
<dbReference type="RefSeq" id="WP_057749446.1">
    <property type="nucleotide sequence ID" value="NZ_LJYG01000085.1"/>
</dbReference>
<reference evidence="2 3" key="1">
    <citation type="submission" date="2015-09" db="EMBL/GenBank/DDBJ databases">
        <title>Draft Genome Sequence of Bradyrhizobium manausense Strain BR 3351T, a Novel Symbiotic Nitrogen-Fixing Alphaproteobacterium Isolated from Brazilian Amazon Rain Forest.</title>
        <authorList>
            <person name="De Araujo J.L."/>
            <person name="Zilli J.E."/>
        </authorList>
    </citation>
    <scope>NUCLEOTIDE SEQUENCE [LARGE SCALE GENOMIC DNA]</scope>
    <source>
        <strain evidence="2 3">BR3351</strain>
    </source>
</reference>